<dbReference type="InterPro" id="IPR010930">
    <property type="entry name" value="Flg_bb/hook_C_dom"/>
</dbReference>
<sequence length="505" mass="54035">MPSTFMGLETARRALSAQQTALSTVSNNVANANTEGYTRQRVSLQSTSPYPAVSKNSELIAGQIGTGVKAGSVERVRDSFLDYQYRTENTKLGYYTARSNSLSQMEGVMKELDDNGLNGSLNSFWNALQDLATNPENTGARSVLQEQGKSLAESFNYISNSLTNIQGDIKKNLDNTADQVNSILNQLNDLNTQIAAVEPSGMLPNDLYDKRDSLLDQLSSMTNIKVSYNKSGGNALAIAEGTVNVELLNGNNNSIGTLLDGKTKTVSEMKINYDKDSGLVASVSLGDSTVNADAFSGKGSLLGLIESYGYMSNGEEKGLYPEMLSALDDMALSFVNAFNTVHENGKTYTGEQGGAFFDFSGDEAVPTKGAAAKIKVSDKILASTDNIAASLNGQKSDGANATNLAAVQNSKLTINGETTTINDFYESLIGKLGVNSQKAANLMKNSESNTLSADERRQSVSAVSLDEEMTNMIQFQHAYNAAARIITMQDEIYDKIINGMGTGGR</sequence>
<reference evidence="12" key="1">
    <citation type="submission" date="2016-02" db="EMBL/GenBank/DDBJ databases">
        <authorList>
            <person name="Dunlap C."/>
        </authorList>
    </citation>
    <scope>NUCLEOTIDE SEQUENCE [LARGE SCALE GENOMIC DNA]</scope>
    <source>
        <strain evidence="12">NRRL B-41092</strain>
    </source>
</reference>
<dbReference type="GO" id="GO:0044780">
    <property type="term" value="P:bacterial-type flagellum assembly"/>
    <property type="evidence" value="ECO:0007669"/>
    <property type="project" value="InterPro"/>
</dbReference>
<dbReference type="Pfam" id="PF00460">
    <property type="entry name" value="Flg_bb_rod"/>
    <property type="match status" value="1"/>
</dbReference>
<evidence type="ECO:0000259" key="9">
    <source>
        <dbReference type="Pfam" id="PF06429"/>
    </source>
</evidence>
<comment type="caution">
    <text evidence="11">The sequence shown here is derived from an EMBL/GenBank/DDBJ whole genome shotgun (WGS) entry which is preliminary data.</text>
</comment>
<dbReference type="PANTHER" id="PTHR30033:SF1">
    <property type="entry name" value="FLAGELLAR HOOK-ASSOCIATED PROTEIN 1"/>
    <property type="match status" value="1"/>
</dbReference>
<organism evidence="11 12">
    <name type="scientific">Bacillus nakamurai</name>
    <dbReference type="NCBI Taxonomy" id="1793963"/>
    <lineage>
        <taxon>Bacteria</taxon>
        <taxon>Bacillati</taxon>
        <taxon>Bacillota</taxon>
        <taxon>Bacilli</taxon>
        <taxon>Bacillales</taxon>
        <taxon>Bacillaceae</taxon>
        <taxon>Bacillus</taxon>
    </lineage>
</organism>
<proteinExistence type="inferred from homology"/>
<dbReference type="PANTHER" id="PTHR30033">
    <property type="entry name" value="FLAGELLAR HOOK-ASSOCIATED PROTEIN 1"/>
    <property type="match status" value="1"/>
</dbReference>
<keyword evidence="11" id="KW-0282">Flagellum</keyword>
<evidence type="ECO:0000256" key="1">
    <source>
        <dbReference type="ARBA" id="ARBA00004365"/>
    </source>
</evidence>
<protein>
    <recommendedName>
        <fullName evidence="4 7">Flagellar hook-associated protein 1</fullName>
        <shortName evidence="7">HAP1</shortName>
    </recommendedName>
</protein>
<feature type="domain" description="Flagellar hook-associated protein FlgK helical" evidence="10">
    <location>
        <begin position="102"/>
        <end position="357"/>
    </location>
</feature>
<keyword evidence="12" id="KW-1185">Reference proteome</keyword>
<evidence type="ECO:0000256" key="5">
    <source>
        <dbReference type="ARBA" id="ARBA00022525"/>
    </source>
</evidence>
<keyword evidence="6 7" id="KW-0975">Bacterial flagellum</keyword>
<feature type="domain" description="Flagellar basal-body/hook protein C-terminal" evidence="9">
    <location>
        <begin position="460"/>
        <end position="498"/>
    </location>
</feature>
<dbReference type="EMBL" id="LSBA01000023">
    <property type="protein sequence ID" value="KXZ17193.1"/>
    <property type="molecule type" value="Genomic_DNA"/>
</dbReference>
<dbReference type="STRING" id="1793963.AXI58_02050"/>
<dbReference type="PRINTS" id="PR01005">
    <property type="entry name" value="FLGHOOKAP1"/>
</dbReference>
<evidence type="ECO:0000256" key="6">
    <source>
        <dbReference type="ARBA" id="ARBA00023143"/>
    </source>
</evidence>
<evidence type="ECO:0000256" key="7">
    <source>
        <dbReference type="RuleBase" id="RU362065"/>
    </source>
</evidence>
<dbReference type="InterPro" id="IPR019776">
    <property type="entry name" value="Flagellar_basal_body_rod_CS"/>
</dbReference>
<dbReference type="AlphaFoldDB" id="A0A150F4S8"/>
<evidence type="ECO:0000256" key="2">
    <source>
        <dbReference type="ARBA" id="ARBA00004613"/>
    </source>
</evidence>
<dbReference type="OrthoDB" id="9802553at2"/>
<dbReference type="Pfam" id="PF22638">
    <property type="entry name" value="FlgK_D1"/>
    <property type="match status" value="1"/>
</dbReference>
<dbReference type="PROSITE" id="PS00588">
    <property type="entry name" value="FLAGELLA_BB_ROD"/>
    <property type="match status" value="1"/>
</dbReference>
<dbReference type="GO" id="GO:0005198">
    <property type="term" value="F:structural molecule activity"/>
    <property type="evidence" value="ECO:0007669"/>
    <property type="project" value="UniProtKB-UniRule"/>
</dbReference>
<keyword evidence="11" id="KW-0969">Cilium</keyword>
<accession>A0A150F4S8</accession>
<gene>
    <name evidence="7" type="primary">flgK</name>
    <name evidence="11" type="ORF">AXI58_02050</name>
</gene>
<dbReference type="InterPro" id="IPR053927">
    <property type="entry name" value="FlgK_helical"/>
</dbReference>
<dbReference type="NCBIfam" id="TIGR02492">
    <property type="entry name" value="flgK_ends"/>
    <property type="match status" value="1"/>
</dbReference>
<evidence type="ECO:0000313" key="11">
    <source>
        <dbReference type="EMBL" id="KXZ17193.1"/>
    </source>
</evidence>
<dbReference type="Proteomes" id="UP000075430">
    <property type="component" value="Unassembled WGS sequence"/>
</dbReference>
<dbReference type="InterPro" id="IPR001444">
    <property type="entry name" value="Flag_bb_rod_N"/>
</dbReference>
<dbReference type="RefSeq" id="WP_061522659.1">
    <property type="nucleotide sequence ID" value="NZ_JARLZY010000023.1"/>
</dbReference>
<feature type="domain" description="Flagellar basal body rod protein N-terminal" evidence="8">
    <location>
        <begin position="8"/>
        <end position="38"/>
    </location>
</feature>
<name>A0A150F4S8_9BACI</name>
<keyword evidence="11" id="KW-0966">Cell projection</keyword>
<evidence type="ECO:0000259" key="8">
    <source>
        <dbReference type="Pfam" id="PF00460"/>
    </source>
</evidence>
<dbReference type="SUPFAM" id="SSF64518">
    <property type="entry name" value="Phase 1 flagellin"/>
    <property type="match status" value="1"/>
</dbReference>
<dbReference type="InterPro" id="IPR002371">
    <property type="entry name" value="FlgK"/>
</dbReference>
<dbReference type="Pfam" id="PF06429">
    <property type="entry name" value="Flg_bbr_C"/>
    <property type="match status" value="1"/>
</dbReference>
<comment type="similarity">
    <text evidence="3 7">Belongs to the flagella basal body rod proteins family.</text>
</comment>
<dbReference type="GO" id="GO:0009424">
    <property type="term" value="C:bacterial-type flagellum hook"/>
    <property type="evidence" value="ECO:0007669"/>
    <property type="project" value="UniProtKB-UniRule"/>
</dbReference>
<dbReference type="GO" id="GO:0005576">
    <property type="term" value="C:extracellular region"/>
    <property type="evidence" value="ECO:0007669"/>
    <property type="project" value="UniProtKB-SubCell"/>
</dbReference>
<evidence type="ECO:0000313" key="12">
    <source>
        <dbReference type="Proteomes" id="UP000075430"/>
    </source>
</evidence>
<evidence type="ECO:0000256" key="3">
    <source>
        <dbReference type="ARBA" id="ARBA00009677"/>
    </source>
</evidence>
<comment type="subcellular location">
    <subcellularLocation>
        <location evidence="1 7">Bacterial flagellum</location>
    </subcellularLocation>
    <subcellularLocation>
        <location evidence="2 7">Secreted</location>
    </subcellularLocation>
</comment>
<evidence type="ECO:0000256" key="4">
    <source>
        <dbReference type="ARBA" id="ARBA00016244"/>
    </source>
</evidence>
<evidence type="ECO:0000259" key="10">
    <source>
        <dbReference type="Pfam" id="PF22638"/>
    </source>
</evidence>
<keyword evidence="5 7" id="KW-0964">Secreted</keyword>